<evidence type="ECO:0000313" key="4">
    <source>
        <dbReference type="Proteomes" id="UP000630528"/>
    </source>
</evidence>
<feature type="domain" description="Sodium symporter small subunit" evidence="2">
    <location>
        <begin position="12"/>
        <end position="74"/>
    </location>
</feature>
<dbReference type="EMBL" id="JAEPWM010000006">
    <property type="protein sequence ID" value="MBK6007421.1"/>
    <property type="molecule type" value="Genomic_DNA"/>
</dbReference>
<name>A0A934TTR6_9BURK</name>
<dbReference type="RefSeq" id="WP_201172873.1">
    <property type="nucleotide sequence ID" value="NZ_JAEPWM010000006.1"/>
</dbReference>
<evidence type="ECO:0000313" key="3">
    <source>
        <dbReference type="EMBL" id="MBK6007421.1"/>
    </source>
</evidence>
<keyword evidence="4" id="KW-1185">Reference proteome</keyword>
<dbReference type="AlphaFoldDB" id="A0A934TTR6"/>
<dbReference type="InterPro" id="IPR019886">
    <property type="entry name" value="Na_symporter_ssu"/>
</dbReference>
<evidence type="ECO:0000259" key="2">
    <source>
        <dbReference type="Pfam" id="PF13937"/>
    </source>
</evidence>
<dbReference type="NCBIfam" id="TIGR03647">
    <property type="entry name" value="Na_symport_sm"/>
    <property type="match status" value="1"/>
</dbReference>
<keyword evidence="1" id="KW-0812">Transmembrane</keyword>
<reference evidence="3" key="2">
    <citation type="submission" date="2021-01" db="EMBL/GenBank/DDBJ databases">
        <authorList>
            <person name="Kang M."/>
        </authorList>
    </citation>
    <scope>NUCLEOTIDE SEQUENCE</scope>
    <source>
        <strain evidence="3">KACC 17527</strain>
    </source>
</reference>
<comment type="caution">
    <text evidence="3">The sequence shown here is derived from an EMBL/GenBank/DDBJ whole genome shotgun (WGS) entry which is preliminary data.</text>
</comment>
<dbReference type="Proteomes" id="UP000630528">
    <property type="component" value="Unassembled WGS sequence"/>
</dbReference>
<proteinExistence type="predicted"/>
<gene>
    <name evidence="3" type="ORF">JJB11_15080</name>
</gene>
<dbReference type="Pfam" id="PF13937">
    <property type="entry name" value="DUF4212"/>
    <property type="match status" value="1"/>
</dbReference>
<keyword evidence="1" id="KW-1133">Transmembrane helix</keyword>
<evidence type="ECO:0000256" key="1">
    <source>
        <dbReference type="SAM" id="Phobius"/>
    </source>
</evidence>
<accession>A0A934TTR6</accession>
<feature type="transmembrane region" description="Helical" evidence="1">
    <location>
        <begin position="47"/>
        <end position="70"/>
    </location>
</feature>
<sequence length="90" mass="9678">MDELSSTPQPRSVLALKLGLLALWAVVSFGSVFFARSLDFPVLGWPFGYWLAAQGALLAFVAILAVYAWAMQRLQPGDGLADGEAPEAPR</sequence>
<reference evidence="3" key="1">
    <citation type="journal article" date="2012" name="J. Microbiol. Biotechnol.">
        <title>Ramlibacter ginsenosidimutans sp. nov., with ginsenoside-converting activity.</title>
        <authorList>
            <person name="Wang L."/>
            <person name="An D.S."/>
            <person name="Kim S.G."/>
            <person name="Jin F.X."/>
            <person name="Kim S.C."/>
            <person name="Lee S.T."/>
            <person name="Im W.T."/>
        </authorList>
    </citation>
    <scope>NUCLEOTIDE SEQUENCE</scope>
    <source>
        <strain evidence="3">KACC 17527</strain>
    </source>
</reference>
<keyword evidence="1" id="KW-0472">Membrane</keyword>
<protein>
    <submittedName>
        <fullName evidence="3">DUF4212 domain-containing protein</fullName>
    </submittedName>
</protein>
<feature type="transmembrane region" description="Helical" evidence="1">
    <location>
        <begin position="12"/>
        <end position="35"/>
    </location>
</feature>
<organism evidence="3 4">
    <name type="scientific">Ramlibacter ginsenosidimutans</name>
    <dbReference type="NCBI Taxonomy" id="502333"/>
    <lineage>
        <taxon>Bacteria</taxon>
        <taxon>Pseudomonadati</taxon>
        <taxon>Pseudomonadota</taxon>
        <taxon>Betaproteobacteria</taxon>
        <taxon>Burkholderiales</taxon>
        <taxon>Comamonadaceae</taxon>
        <taxon>Ramlibacter</taxon>
    </lineage>
</organism>